<accession>A0A6P5F184</accession>
<proteinExistence type="predicted"/>
<dbReference type="PANTHER" id="PTHR46086:SF4">
    <property type="entry name" value="ALPHA_BETA-HYDROLASES SUPERFAMILY PROTEIN"/>
    <property type="match status" value="1"/>
</dbReference>
<organism evidence="2 3">
    <name type="scientific">Ananas comosus</name>
    <name type="common">Pineapple</name>
    <name type="synonym">Ananas ananas</name>
    <dbReference type="NCBI Taxonomy" id="4615"/>
    <lineage>
        <taxon>Eukaryota</taxon>
        <taxon>Viridiplantae</taxon>
        <taxon>Streptophyta</taxon>
        <taxon>Embryophyta</taxon>
        <taxon>Tracheophyta</taxon>
        <taxon>Spermatophyta</taxon>
        <taxon>Magnoliopsida</taxon>
        <taxon>Liliopsida</taxon>
        <taxon>Poales</taxon>
        <taxon>Bromeliaceae</taxon>
        <taxon>Bromelioideae</taxon>
        <taxon>Ananas</taxon>
    </lineage>
</organism>
<dbReference type="Gramene" id="Aco002685.1.mrna1">
    <property type="protein sequence ID" value="Aco002685.1.mrna1"/>
    <property type="gene ID" value="Aco002685.1.path1"/>
</dbReference>
<dbReference type="Proteomes" id="UP000515123">
    <property type="component" value="Linkage group 6"/>
</dbReference>
<dbReference type="CDD" id="cd00519">
    <property type="entry name" value="Lipase_3"/>
    <property type="match status" value="1"/>
</dbReference>
<name>A0A6P5F184_ANACO</name>
<dbReference type="Gene3D" id="3.40.50.1820">
    <property type="entry name" value="alpha/beta hydrolase"/>
    <property type="match status" value="1"/>
</dbReference>
<sequence>MDQQDGDYSGDFMVLRPDKGGMLDLFYLLFSSDLTKNNAVDCPIGTEIDKVGRRWAIFISLLLQKILLKLKKPMALVGSALEQWMNLLYENGSYWNLFSNIVKGKMRMPDKTKSTYRSAIGLIDTRVDLDKKIKTSDSRYNAALSIMAAKLAYENEASIETIVTHHWKMKFLGSYSFWNEYQGDYSTQAFMFCDKPTDAELIVVAFQGTEPFDAMQWRTDIDFSWYEIPNVGRVHLGFMKALGLQKTSVGWPKDIQTSAKPLAYYTIREKLRGALVENKNARVLITGHSLGGALAILFPAVLALHEEHNMLERLEGVYTFGQPRVGDKRLGEFVEGFLDKPKRRYFRFVYCNDVVPRVPFDDSVLSFKHFGKCLYYDSFYRGKVLSDEPNKNYFSVWTVIPKYMNAWWELIRSFLIGYVEGSDYAEGRLLRFARAVGLLIPGLPPHSPQDYVNSTRLGTPLVPEN</sequence>
<evidence type="ECO:0000313" key="3">
    <source>
        <dbReference type="RefSeq" id="XP_020089871.1"/>
    </source>
</evidence>
<gene>
    <name evidence="3" type="primary">LOC109711308</name>
</gene>
<dbReference type="SUPFAM" id="SSF53474">
    <property type="entry name" value="alpha/beta-Hydrolases"/>
    <property type="match status" value="1"/>
</dbReference>
<dbReference type="Pfam" id="PF01764">
    <property type="entry name" value="Lipase_3"/>
    <property type="match status" value="1"/>
</dbReference>
<dbReference type="InterPro" id="IPR044819">
    <property type="entry name" value="OBL-like"/>
</dbReference>
<dbReference type="AlphaFoldDB" id="A0A6P5F184"/>
<dbReference type="RefSeq" id="XP_020089871.1">
    <property type="nucleotide sequence ID" value="XM_020234282.1"/>
</dbReference>
<dbReference type="InterPro" id="IPR002921">
    <property type="entry name" value="Fungal_lipase-type"/>
</dbReference>
<evidence type="ECO:0000259" key="1">
    <source>
        <dbReference type="Pfam" id="PF01764"/>
    </source>
</evidence>
<protein>
    <submittedName>
        <fullName evidence="3">Uncharacterized protein LOC109711308</fullName>
    </submittedName>
</protein>
<evidence type="ECO:0000313" key="2">
    <source>
        <dbReference type="Proteomes" id="UP000515123"/>
    </source>
</evidence>
<dbReference type="InterPro" id="IPR029058">
    <property type="entry name" value="AB_hydrolase_fold"/>
</dbReference>
<reference evidence="2" key="1">
    <citation type="journal article" date="2015" name="Nat. Genet.">
        <title>The pineapple genome and the evolution of CAM photosynthesis.</title>
        <authorList>
            <person name="Ming R."/>
            <person name="VanBuren R."/>
            <person name="Wai C.M."/>
            <person name="Tang H."/>
            <person name="Schatz M.C."/>
            <person name="Bowers J.E."/>
            <person name="Lyons E."/>
            <person name="Wang M.L."/>
            <person name="Chen J."/>
            <person name="Biggers E."/>
            <person name="Zhang J."/>
            <person name="Huang L."/>
            <person name="Zhang L."/>
            <person name="Miao W."/>
            <person name="Zhang J."/>
            <person name="Ye Z."/>
            <person name="Miao C."/>
            <person name="Lin Z."/>
            <person name="Wang H."/>
            <person name="Zhou H."/>
            <person name="Yim W.C."/>
            <person name="Priest H.D."/>
            <person name="Zheng C."/>
            <person name="Woodhouse M."/>
            <person name="Edger P.P."/>
            <person name="Guyot R."/>
            <person name="Guo H.B."/>
            <person name="Guo H."/>
            <person name="Zheng G."/>
            <person name="Singh R."/>
            <person name="Sharma A."/>
            <person name="Min X."/>
            <person name="Zheng Y."/>
            <person name="Lee H."/>
            <person name="Gurtowski J."/>
            <person name="Sedlazeck F.J."/>
            <person name="Harkess A."/>
            <person name="McKain M.R."/>
            <person name="Liao Z."/>
            <person name="Fang J."/>
            <person name="Liu J."/>
            <person name="Zhang X."/>
            <person name="Zhang Q."/>
            <person name="Hu W."/>
            <person name="Qin Y."/>
            <person name="Wang K."/>
            <person name="Chen L.Y."/>
            <person name="Shirley N."/>
            <person name="Lin Y.R."/>
            <person name="Liu L.Y."/>
            <person name="Hernandez A.G."/>
            <person name="Wright C.L."/>
            <person name="Bulone V."/>
            <person name="Tuskan G.A."/>
            <person name="Heath K."/>
            <person name="Zee F."/>
            <person name="Moore P.H."/>
            <person name="Sunkar R."/>
            <person name="Leebens-Mack J.H."/>
            <person name="Mockler T."/>
            <person name="Bennetzen J.L."/>
            <person name="Freeling M."/>
            <person name="Sankoff D."/>
            <person name="Paterson A.H."/>
            <person name="Zhu X."/>
            <person name="Yang X."/>
            <person name="Smith J.A."/>
            <person name="Cushman J.C."/>
            <person name="Paull R.E."/>
            <person name="Yu Q."/>
        </authorList>
    </citation>
    <scope>NUCLEOTIDE SEQUENCE [LARGE SCALE GENOMIC DNA]</scope>
    <source>
        <strain evidence="2">cv. F153</strain>
    </source>
</reference>
<reference evidence="3" key="2">
    <citation type="submission" date="2025-08" db="UniProtKB">
        <authorList>
            <consortium name="RefSeq"/>
        </authorList>
    </citation>
    <scope>IDENTIFICATION</scope>
    <source>
        <tissue evidence="3">Leaf</tissue>
    </source>
</reference>
<dbReference type="GO" id="GO:0004806">
    <property type="term" value="F:triacylglycerol lipase activity"/>
    <property type="evidence" value="ECO:0007669"/>
    <property type="project" value="InterPro"/>
</dbReference>
<dbReference type="OrthoDB" id="438440at2759"/>
<keyword evidence="2" id="KW-1185">Reference proteome</keyword>
<dbReference type="PANTHER" id="PTHR46086">
    <property type="entry name" value="ALPHA/BETA-HYDROLASES SUPERFAMILY PROTEIN"/>
    <property type="match status" value="1"/>
</dbReference>
<dbReference type="GeneID" id="109711308"/>
<dbReference type="GO" id="GO:0006629">
    <property type="term" value="P:lipid metabolic process"/>
    <property type="evidence" value="ECO:0007669"/>
    <property type="project" value="InterPro"/>
</dbReference>
<feature type="domain" description="Fungal lipase-type" evidence="1">
    <location>
        <begin position="203"/>
        <end position="361"/>
    </location>
</feature>